<proteinExistence type="predicted"/>
<dbReference type="GO" id="GO:0050532">
    <property type="term" value="F:2-phosphosulfolactate phosphatase activity"/>
    <property type="evidence" value="ECO:0007669"/>
    <property type="project" value="InterPro"/>
</dbReference>
<gene>
    <name evidence="1" type="ORF">EVAR_101266_1</name>
</gene>
<dbReference type="GO" id="GO:0000287">
    <property type="term" value="F:magnesium ion binding"/>
    <property type="evidence" value="ECO:0007669"/>
    <property type="project" value="InterPro"/>
</dbReference>
<dbReference type="Gene3D" id="3.90.1560.10">
    <property type="entry name" value="ComB-like"/>
    <property type="match status" value="1"/>
</dbReference>
<sequence>MQWWDQERFNVRLEWGDAAVRYVAKDVECIIIVDVMSFSTCVSLAVDNGAQVYPYPWKDASAIGFANNIGARLASYDRLSDAGGFSLSPASIQKIEQGEKLVLPSPNGSAISFLARDRVAGVTVFSGCFRNLTQTAKACRNFGRILVIPCGELARWHASPGHRGTGAAAGGIIAAIGHDRCSQQAGAPRGS</sequence>
<comment type="caution">
    <text evidence="1">The sequence shown here is derived from an EMBL/GenBank/DDBJ whole genome shotgun (WGS) entry which is preliminary data.</text>
</comment>
<reference evidence="1 2" key="1">
    <citation type="journal article" date="2019" name="Commun. Biol.">
        <title>The bagworm genome reveals a unique fibroin gene that provides high tensile strength.</title>
        <authorList>
            <person name="Kono N."/>
            <person name="Nakamura H."/>
            <person name="Ohtoshi R."/>
            <person name="Tomita M."/>
            <person name="Numata K."/>
            <person name="Arakawa K."/>
        </authorList>
    </citation>
    <scope>NUCLEOTIDE SEQUENCE [LARGE SCALE GENOMIC DNA]</scope>
</reference>
<name>A0A4C1SQK5_EUMVA</name>
<dbReference type="InterPro" id="IPR036702">
    <property type="entry name" value="ComB-like_sf"/>
</dbReference>
<protein>
    <recommendedName>
        <fullName evidence="3">2-phosphosulfolactate phosphatase</fullName>
    </recommendedName>
</protein>
<keyword evidence="2" id="KW-1185">Reference proteome</keyword>
<dbReference type="EMBL" id="BGZK01003670">
    <property type="protein sequence ID" value="GBP03597.1"/>
    <property type="molecule type" value="Genomic_DNA"/>
</dbReference>
<dbReference type="SUPFAM" id="SSF142823">
    <property type="entry name" value="ComB-like"/>
    <property type="match status" value="1"/>
</dbReference>
<organism evidence="1 2">
    <name type="scientific">Eumeta variegata</name>
    <name type="common">Bagworm moth</name>
    <name type="synonym">Eumeta japonica</name>
    <dbReference type="NCBI Taxonomy" id="151549"/>
    <lineage>
        <taxon>Eukaryota</taxon>
        <taxon>Metazoa</taxon>
        <taxon>Ecdysozoa</taxon>
        <taxon>Arthropoda</taxon>
        <taxon>Hexapoda</taxon>
        <taxon>Insecta</taxon>
        <taxon>Pterygota</taxon>
        <taxon>Neoptera</taxon>
        <taxon>Endopterygota</taxon>
        <taxon>Lepidoptera</taxon>
        <taxon>Glossata</taxon>
        <taxon>Ditrysia</taxon>
        <taxon>Tineoidea</taxon>
        <taxon>Psychidae</taxon>
        <taxon>Oiketicinae</taxon>
        <taxon>Eumeta</taxon>
    </lineage>
</organism>
<accession>A0A4C1SQK5</accession>
<dbReference type="Proteomes" id="UP000299102">
    <property type="component" value="Unassembled WGS sequence"/>
</dbReference>
<dbReference type="AlphaFoldDB" id="A0A4C1SQK5"/>
<evidence type="ECO:0000313" key="2">
    <source>
        <dbReference type="Proteomes" id="UP000299102"/>
    </source>
</evidence>
<evidence type="ECO:0008006" key="3">
    <source>
        <dbReference type="Google" id="ProtNLM"/>
    </source>
</evidence>
<evidence type="ECO:0000313" key="1">
    <source>
        <dbReference type="EMBL" id="GBP03597.1"/>
    </source>
</evidence>